<evidence type="ECO:0000313" key="2">
    <source>
        <dbReference type="EMBL" id="MPC56503.1"/>
    </source>
</evidence>
<gene>
    <name evidence="2" type="ORF">E2C01_050464</name>
</gene>
<feature type="compositionally biased region" description="Polar residues" evidence="1">
    <location>
        <begin position="83"/>
        <end position="92"/>
    </location>
</feature>
<protein>
    <submittedName>
        <fullName evidence="2">Uncharacterized protein</fullName>
    </submittedName>
</protein>
<accession>A0A5B7GGK1</accession>
<reference evidence="2 3" key="1">
    <citation type="submission" date="2019-05" db="EMBL/GenBank/DDBJ databases">
        <title>Another draft genome of Portunus trituberculatus and its Hox gene families provides insights of decapod evolution.</title>
        <authorList>
            <person name="Jeong J.-H."/>
            <person name="Song I."/>
            <person name="Kim S."/>
            <person name="Choi T."/>
            <person name="Kim D."/>
            <person name="Ryu S."/>
            <person name="Kim W."/>
        </authorList>
    </citation>
    <scope>NUCLEOTIDE SEQUENCE [LARGE SCALE GENOMIC DNA]</scope>
    <source>
        <tissue evidence="2">Muscle</tissue>
    </source>
</reference>
<sequence length="105" mass="11537">MAATRNTFTLRCTSVLKRPRHRFVTFRSRGVREVHYAPLGIIPPSSARCLVLAVHLEQDDFSCKISLVSRVIPRRCPALLCAQGSSPGTARPSTLPALKDASDVH</sequence>
<dbReference type="EMBL" id="VSRR010013994">
    <property type="protein sequence ID" value="MPC56503.1"/>
    <property type="molecule type" value="Genomic_DNA"/>
</dbReference>
<keyword evidence="3" id="KW-1185">Reference proteome</keyword>
<dbReference type="AlphaFoldDB" id="A0A5B7GGK1"/>
<name>A0A5B7GGK1_PORTR</name>
<feature type="region of interest" description="Disordered" evidence="1">
    <location>
        <begin position="83"/>
        <end position="105"/>
    </location>
</feature>
<evidence type="ECO:0000313" key="3">
    <source>
        <dbReference type="Proteomes" id="UP000324222"/>
    </source>
</evidence>
<evidence type="ECO:0000256" key="1">
    <source>
        <dbReference type="SAM" id="MobiDB-lite"/>
    </source>
</evidence>
<proteinExistence type="predicted"/>
<comment type="caution">
    <text evidence="2">The sequence shown here is derived from an EMBL/GenBank/DDBJ whole genome shotgun (WGS) entry which is preliminary data.</text>
</comment>
<dbReference type="Proteomes" id="UP000324222">
    <property type="component" value="Unassembled WGS sequence"/>
</dbReference>
<organism evidence="2 3">
    <name type="scientific">Portunus trituberculatus</name>
    <name type="common">Swimming crab</name>
    <name type="synonym">Neptunus trituberculatus</name>
    <dbReference type="NCBI Taxonomy" id="210409"/>
    <lineage>
        <taxon>Eukaryota</taxon>
        <taxon>Metazoa</taxon>
        <taxon>Ecdysozoa</taxon>
        <taxon>Arthropoda</taxon>
        <taxon>Crustacea</taxon>
        <taxon>Multicrustacea</taxon>
        <taxon>Malacostraca</taxon>
        <taxon>Eumalacostraca</taxon>
        <taxon>Eucarida</taxon>
        <taxon>Decapoda</taxon>
        <taxon>Pleocyemata</taxon>
        <taxon>Brachyura</taxon>
        <taxon>Eubrachyura</taxon>
        <taxon>Portunoidea</taxon>
        <taxon>Portunidae</taxon>
        <taxon>Portuninae</taxon>
        <taxon>Portunus</taxon>
    </lineage>
</organism>